<protein>
    <submittedName>
        <fullName evidence="2">Uncharacterized protein</fullName>
    </submittedName>
</protein>
<feature type="compositionally biased region" description="Low complexity" evidence="1">
    <location>
        <begin position="1"/>
        <end position="16"/>
    </location>
</feature>
<keyword evidence="3" id="KW-1185">Reference proteome</keyword>
<sequence>MSWIPSSSSRSLPSPSVEREAAAKAGSTPDRDVPSLTRGVSKELEGDVRVRMMTSTYHKLRKALKKGMREMQWQRKIQEIESCGLYPAQTRRCGVLRESADMNGNAAAKLKKESFSLKRRKGTKLATVASAQAKLELEEGKGNMVHNEIMSYPSSAGSGKIRDIKKMARNILKRTKTD</sequence>
<evidence type="ECO:0000313" key="3">
    <source>
        <dbReference type="Proteomes" id="UP001174909"/>
    </source>
</evidence>
<reference evidence="2" key="1">
    <citation type="submission" date="2023-03" db="EMBL/GenBank/DDBJ databases">
        <authorList>
            <person name="Steffen K."/>
            <person name="Cardenas P."/>
        </authorList>
    </citation>
    <scope>NUCLEOTIDE SEQUENCE</scope>
</reference>
<proteinExistence type="predicted"/>
<accession>A0AA35WU60</accession>
<evidence type="ECO:0000256" key="1">
    <source>
        <dbReference type="SAM" id="MobiDB-lite"/>
    </source>
</evidence>
<dbReference type="EMBL" id="CASHTH010002633">
    <property type="protein sequence ID" value="CAI8032904.1"/>
    <property type="molecule type" value="Genomic_DNA"/>
</dbReference>
<feature type="region of interest" description="Disordered" evidence="1">
    <location>
        <begin position="1"/>
        <end position="40"/>
    </location>
</feature>
<organism evidence="2 3">
    <name type="scientific">Geodia barretti</name>
    <name type="common">Barrett's horny sponge</name>
    <dbReference type="NCBI Taxonomy" id="519541"/>
    <lineage>
        <taxon>Eukaryota</taxon>
        <taxon>Metazoa</taxon>
        <taxon>Porifera</taxon>
        <taxon>Demospongiae</taxon>
        <taxon>Heteroscleromorpha</taxon>
        <taxon>Tetractinellida</taxon>
        <taxon>Astrophorina</taxon>
        <taxon>Geodiidae</taxon>
        <taxon>Geodia</taxon>
    </lineage>
</organism>
<comment type="caution">
    <text evidence="2">The sequence shown here is derived from an EMBL/GenBank/DDBJ whole genome shotgun (WGS) entry which is preliminary data.</text>
</comment>
<dbReference type="Proteomes" id="UP001174909">
    <property type="component" value="Unassembled WGS sequence"/>
</dbReference>
<dbReference type="AlphaFoldDB" id="A0AA35WU60"/>
<name>A0AA35WU60_GEOBA</name>
<gene>
    <name evidence="2" type="ORF">GBAR_LOCUS18570</name>
</gene>
<evidence type="ECO:0000313" key="2">
    <source>
        <dbReference type="EMBL" id="CAI8032904.1"/>
    </source>
</evidence>